<dbReference type="OrthoDB" id="9991317at2759"/>
<dbReference type="KEGG" id="ptkz:JDV02_002173"/>
<reference evidence="3" key="1">
    <citation type="submission" date="2021-11" db="EMBL/GenBank/DDBJ databases">
        <title>Purpureocillium_takamizusanense_genome.</title>
        <authorList>
            <person name="Nguyen N.-H."/>
        </authorList>
    </citation>
    <scope>NUCLEOTIDE SEQUENCE</scope>
    <source>
        <strain evidence="3">PT3</strain>
    </source>
</reference>
<dbReference type="AlphaFoldDB" id="A0A9Q8V8C3"/>
<dbReference type="RefSeq" id="XP_047839143.1">
    <property type="nucleotide sequence ID" value="XM_047983173.1"/>
</dbReference>
<feature type="domain" description="CHAT" evidence="2">
    <location>
        <begin position="724"/>
        <end position="1037"/>
    </location>
</feature>
<feature type="region of interest" description="Disordered" evidence="1">
    <location>
        <begin position="892"/>
        <end position="917"/>
    </location>
</feature>
<protein>
    <recommendedName>
        <fullName evidence="2">CHAT domain-containing protein</fullName>
    </recommendedName>
</protein>
<dbReference type="InterPro" id="IPR024983">
    <property type="entry name" value="CHAT_dom"/>
</dbReference>
<sequence length="1047" mass="116876">MLSNFSDQISNTELLKDVLAVEELPELARAQALWCYADNIRCDEGGDGWLRELATAARLFDNAQHATGALEIRVDILKHKSNYKTATHDTEELWEIKRRLENVGNFRAAMGCLRAIVLINTHGLATPPASLRSRVHEDWSRLSSLCRSKQLQTSPDAADVLDWQSTVCKTPKDLEYLEHFYDNIADLDAPNVIFYVLQKLRQQYKKMGESEKAAKCLSRRPDTLPRKIFIDEGLDPFDARLKMISTKEEVSDTERELACLRSELDKVRGIVADTVDMEHRDAEVRRLLDIAATYIGQCKIRGEAQMDLIGPLIYDAIEGLCETLDERRARLHRGELLLCNADHLQGELVFLDAANDFERAREVTIRILKTAADLQEAAIAMFEEGEHQLEMGMAKARLGLTCEKFWKLIETETFDGFSLAVKNLTDALAIVEKFGRLSTQRSYCQKLVLLWWDRFRIHVEESAVNVQSTEAHSMLLKWVNKADELATAERNQVSLLSRQRAVTGKQALQSDNSVLQLQQVARYVSEQTNDDMMAWEWLQKARARSLSDMLALGINIPVHLRVLIEADAELTRLLDEEKNLAEQVRDASVPYSAETWRIQNKLQAHRDTMRLRDPLREVLDLREGRPESLASLTEISTRSPDAASRRILLVDWTVRDGCCAAFVVSDAGLKFFKTTVTAEEMSLWKTQWAAACEQAKLSGSDKRSYNLLKEMFKVVEGLLTLSAEGDLLVFCPDDVLRGIPLHAAVMPNRPGKRKDKQETLLERNPIVYAASMTSFAHCVTREMGRQRTARDMSRSYVAVFERTDQPDVAAAEDSSAGDKLNEAEEKLRDECYEKTRDTARRVGAQTVVVGREVTHASFVSALQADRVCFLGHCDLDEGSAILGKDVLQQGLELGGSSSSSSSSSGSPGPPHHAPGSRSHVFTTSDFFAVDIIASHVTLLACSSANEALGAPEDPIGIISALLCAGATSVIGTMWKLNLATANLVMGLLEETTGDDAMGHEEGVMVDLAIALQRVVKRLRESRDNRAPYKWAPLVLHGAWVLSGHDDT</sequence>
<dbReference type="Proteomes" id="UP000829364">
    <property type="component" value="Chromosome 2"/>
</dbReference>
<feature type="compositionally biased region" description="Low complexity" evidence="1">
    <location>
        <begin position="894"/>
        <end position="906"/>
    </location>
</feature>
<gene>
    <name evidence="3" type="ORF">JDV02_002173</name>
</gene>
<evidence type="ECO:0000256" key="1">
    <source>
        <dbReference type="SAM" id="MobiDB-lite"/>
    </source>
</evidence>
<dbReference type="EMBL" id="CP086355">
    <property type="protein sequence ID" value="UNI15662.1"/>
    <property type="molecule type" value="Genomic_DNA"/>
</dbReference>
<evidence type="ECO:0000313" key="4">
    <source>
        <dbReference type="Proteomes" id="UP000829364"/>
    </source>
</evidence>
<accession>A0A9Q8V8C3</accession>
<evidence type="ECO:0000259" key="2">
    <source>
        <dbReference type="Pfam" id="PF12770"/>
    </source>
</evidence>
<dbReference type="Pfam" id="PF12770">
    <property type="entry name" value="CHAT"/>
    <property type="match status" value="1"/>
</dbReference>
<organism evidence="3 4">
    <name type="scientific">Purpureocillium takamizusanense</name>
    <dbReference type="NCBI Taxonomy" id="2060973"/>
    <lineage>
        <taxon>Eukaryota</taxon>
        <taxon>Fungi</taxon>
        <taxon>Dikarya</taxon>
        <taxon>Ascomycota</taxon>
        <taxon>Pezizomycotina</taxon>
        <taxon>Sordariomycetes</taxon>
        <taxon>Hypocreomycetidae</taxon>
        <taxon>Hypocreales</taxon>
        <taxon>Ophiocordycipitaceae</taxon>
        <taxon>Purpureocillium</taxon>
    </lineage>
</organism>
<evidence type="ECO:0000313" key="3">
    <source>
        <dbReference type="EMBL" id="UNI15662.1"/>
    </source>
</evidence>
<keyword evidence="4" id="KW-1185">Reference proteome</keyword>
<name>A0A9Q8V8C3_9HYPO</name>
<proteinExistence type="predicted"/>
<dbReference type="GeneID" id="72064134"/>